<dbReference type="Pfam" id="PF13715">
    <property type="entry name" value="CarbopepD_reg_2"/>
    <property type="match status" value="1"/>
</dbReference>
<name>A0A5D0QMJ1_9FLAO</name>
<keyword evidence="1" id="KW-0732">Signal</keyword>
<proteinExistence type="predicted"/>
<evidence type="ECO:0000256" key="1">
    <source>
        <dbReference type="SAM" id="SignalP"/>
    </source>
</evidence>
<dbReference type="GO" id="GO:0004180">
    <property type="term" value="F:carboxypeptidase activity"/>
    <property type="evidence" value="ECO:0007669"/>
    <property type="project" value="UniProtKB-KW"/>
</dbReference>
<dbReference type="EMBL" id="VSKL01000010">
    <property type="protein sequence ID" value="TYB70009.1"/>
    <property type="molecule type" value="Genomic_DNA"/>
</dbReference>
<dbReference type="AlphaFoldDB" id="A0A5D0QMJ1"/>
<dbReference type="SUPFAM" id="SSF49464">
    <property type="entry name" value="Carboxypeptidase regulatory domain-like"/>
    <property type="match status" value="1"/>
</dbReference>
<evidence type="ECO:0000313" key="3">
    <source>
        <dbReference type="Proteomes" id="UP000324358"/>
    </source>
</evidence>
<keyword evidence="2" id="KW-0645">Protease</keyword>
<keyword evidence="2" id="KW-0378">Hydrolase</keyword>
<dbReference type="RefSeq" id="WP_148367562.1">
    <property type="nucleotide sequence ID" value="NZ_VSKL01000010.1"/>
</dbReference>
<accession>A0A5D0QMJ1</accession>
<comment type="caution">
    <text evidence="2">The sequence shown here is derived from an EMBL/GenBank/DDBJ whole genome shotgun (WGS) entry which is preliminary data.</text>
</comment>
<reference evidence="2 3" key="1">
    <citation type="submission" date="2019-08" db="EMBL/GenBank/DDBJ databases">
        <title>Genomes of Antarctic Bizionia species.</title>
        <authorList>
            <person name="Bowman J.P."/>
        </authorList>
    </citation>
    <scope>NUCLEOTIDE SEQUENCE [LARGE SCALE GENOMIC DNA]</scope>
    <source>
        <strain evidence="2 3">APA-1</strain>
    </source>
</reference>
<feature type="signal peptide" evidence="1">
    <location>
        <begin position="1"/>
        <end position="20"/>
    </location>
</feature>
<sequence>MRFKTTFFISFFLCVFSAFGQRTLNGRIVDQFMETAIGITIFDKDTTEIGQSDLKGYFRIELQKETDTLIFAGVGYEWAEVTVPKECENLEIIHFLASTYDFISPKKVDRLRKKEFEKLPELHSQAFQKGLFKTERPCVNRNFEPYFPELDKIRRQDKLTKKQIKTKFKELKIGDIVKVPTQTWSAYTNNVDYGCLISGKIIEKDKKKGGFNLILKVSNNVCENEQATYNGEKVEIGELITHNMKYFKIVTE</sequence>
<dbReference type="InterPro" id="IPR008969">
    <property type="entry name" value="CarboxyPept-like_regulatory"/>
</dbReference>
<dbReference type="Proteomes" id="UP000324358">
    <property type="component" value="Unassembled WGS sequence"/>
</dbReference>
<evidence type="ECO:0000313" key="2">
    <source>
        <dbReference type="EMBL" id="TYB70009.1"/>
    </source>
</evidence>
<organism evidence="2 3">
    <name type="scientific">Bizionia algoritergicola</name>
    <dbReference type="NCBI Taxonomy" id="291187"/>
    <lineage>
        <taxon>Bacteria</taxon>
        <taxon>Pseudomonadati</taxon>
        <taxon>Bacteroidota</taxon>
        <taxon>Flavobacteriia</taxon>
        <taxon>Flavobacteriales</taxon>
        <taxon>Flavobacteriaceae</taxon>
        <taxon>Bizionia</taxon>
    </lineage>
</organism>
<dbReference type="OrthoDB" id="668629at2"/>
<keyword evidence="3" id="KW-1185">Reference proteome</keyword>
<feature type="chain" id="PRO_5022728375" evidence="1">
    <location>
        <begin position="21"/>
        <end position="252"/>
    </location>
</feature>
<gene>
    <name evidence="2" type="ORF">ES675_15990</name>
</gene>
<keyword evidence="2" id="KW-0121">Carboxypeptidase</keyword>
<protein>
    <submittedName>
        <fullName evidence="2">Carboxypeptidase-like regulatory domain-containing protein</fullName>
    </submittedName>
</protein>